<feature type="transmembrane region" description="Helical" evidence="2">
    <location>
        <begin position="128"/>
        <end position="153"/>
    </location>
</feature>
<feature type="compositionally biased region" description="Polar residues" evidence="1">
    <location>
        <begin position="236"/>
        <end position="257"/>
    </location>
</feature>
<evidence type="ECO:0000256" key="2">
    <source>
        <dbReference type="SAM" id="Phobius"/>
    </source>
</evidence>
<keyword evidence="2" id="KW-1133">Transmembrane helix</keyword>
<protein>
    <submittedName>
        <fullName evidence="3">Uncharacterized protein</fullName>
    </submittedName>
</protein>
<name>A0A0J0XV76_9TREE</name>
<dbReference type="Proteomes" id="UP000053611">
    <property type="component" value="Unassembled WGS sequence"/>
</dbReference>
<reference evidence="3 4" key="1">
    <citation type="submission" date="2015-03" db="EMBL/GenBank/DDBJ databases">
        <title>Genomics and transcriptomics of the oil-accumulating basidiomycete yeast T. oleaginosus allow insights into substrate utilization and the diverse evolutionary trajectories of mating systems in fungi.</title>
        <authorList>
            <consortium name="DOE Joint Genome Institute"/>
            <person name="Kourist R."/>
            <person name="Kracht O."/>
            <person name="Bracharz F."/>
            <person name="Lipzen A."/>
            <person name="Nolan M."/>
            <person name="Ohm R."/>
            <person name="Grigoriev I."/>
            <person name="Sun S."/>
            <person name="Heitman J."/>
            <person name="Bruck T."/>
            <person name="Nowrousian M."/>
        </authorList>
    </citation>
    <scope>NUCLEOTIDE SEQUENCE [LARGE SCALE GENOMIC DNA]</scope>
    <source>
        <strain evidence="3 4">IBC0246</strain>
    </source>
</reference>
<dbReference type="EMBL" id="KQ087183">
    <property type="protein sequence ID" value="KLT44963.1"/>
    <property type="molecule type" value="Genomic_DNA"/>
</dbReference>
<evidence type="ECO:0000256" key="1">
    <source>
        <dbReference type="SAM" id="MobiDB-lite"/>
    </source>
</evidence>
<gene>
    <name evidence="3" type="ORF">CC85DRAFT_310758</name>
</gene>
<feature type="compositionally biased region" description="Polar residues" evidence="1">
    <location>
        <begin position="206"/>
        <end position="223"/>
    </location>
</feature>
<organism evidence="3 4">
    <name type="scientific">Cutaneotrichosporon oleaginosum</name>
    <dbReference type="NCBI Taxonomy" id="879819"/>
    <lineage>
        <taxon>Eukaryota</taxon>
        <taxon>Fungi</taxon>
        <taxon>Dikarya</taxon>
        <taxon>Basidiomycota</taxon>
        <taxon>Agaricomycotina</taxon>
        <taxon>Tremellomycetes</taxon>
        <taxon>Trichosporonales</taxon>
        <taxon>Trichosporonaceae</taxon>
        <taxon>Cutaneotrichosporon</taxon>
    </lineage>
</organism>
<evidence type="ECO:0000313" key="3">
    <source>
        <dbReference type="EMBL" id="KLT44963.1"/>
    </source>
</evidence>
<keyword evidence="2" id="KW-0812">Transmembrane</keyword>
<sequence length="273" mass="28804">MFPSNLTELYAPPGETRANVTIQIPPATAFILIRGTVGPGRSFPTYQWTPAPPNGSLSSVKGGSADSPWVSEQILYAQRLDPDLDYMLDIAQSRLGAVALSSVTFYSANITEPTQPPVSDPGRSKTPVGVIVGAILAVAGLTILVSVGFHFLVRRPRKRREREEAAALAGLNAGFVPFGTSDYNTQPPPMQETDAGALDPPPQYQPEWSTDGRSATTGSTSALTPLAPWKEPYINGTYTQQEAPLSASSTANATLQGASLPRGAAPAQTPVSK</sequence>
<dbReference type="GeneID" id="28986529"/>
<feature type="region of interest" description="Disordered" evidence="1">
    <location>
        <begin position="179"/>
        <end position="273"/>
    </location>
</feature>
<evidence type="ECO:0000313" key="4">
    <source>
        <dbReference type="Proteomes" id="UP000053611"/>
    </source>
</evidence>
<proteinExistence type="predicted"/>
<keyword evidence="2" id="KW-0472">Membrane</keyword>
<keyword evidence="4" id="KW-1185">Reference proteome</keyword>
<dbReference type="AlphaFoldDB" id="A0A0J0XV76"/>
<accession>A0A0J0XV76</accession>